<dbReference type="GO" id="GO:0001784">
    <property type="term" value="F:phosphotyrosine residue binding"/>
    <property type="evidence" value="ECO:0007669"/>
    <property type="project" value="TreeGrafter"/>
</dbReference>
<evidence type="ECO:0000259" key="4">
    <source>
        <dbReference type="PROSITE" id="PS50001"/>
    </source>
</evidence>
<evidence type="ECO:0000313" key="5">
    <source>
        <dbReference type="EMBL" id="PNJ15575.1"/>
    </source>
</evidence>
<feature type="domain" description="SH2" evidence="4">
    <location>
        <begin position="86"/>
        <end position="160"/>
    </location>
</feature>
<name>A0A2J8S486_PONAB</name>
<accession>A0A2J8S486</accession>
<dbReference type="Gene3D" id="3.30.505.10">
    <property type="entry name" value="SH2 domain"/>
    <property type="match status" value="1"/>
</dbReference>
<feature type="region of interest" description="Disordered" evidence="3">
    <location>
        <begin position="1"/>
        <end position="76"/>
    </location>
</feature>
<dbReference type="PANTHER" id="PTHR15127:SF28">
    <property type="entry name" value="SH2 DOMAIN-CONTAINING ADAPTER PROTEIN F"/>
    <property type="match status" value="1"/>
</dbReference>
<proteinExistence type="predicted"/>
<dbReference type="SUPFAM" id="SSF55550">
    <property type="entry name" value="SH2 domain"/>
    <property type="match status" value="1"/>
</dbReference>
<gene>
    <name evidence="5" type="ORF">CR201_G0046300</name>
</gene>
<keyword evidence="1 2" id="KW-0727">SH2 domain</keyword>
<dbReference type="InterPro" id="IPR051846">
    <property type="entry name" value="SH2_domain_adapters"/>
</dbReference>
<protein>
    <submittedName>
        <fullName evidence="5">SHF isoform 11</fullName>
    </submittedName>
</protein>
<evidence type="ECO:0000256" key="1">
    <source>
        <dbReference type="ARBA" id="ARBA00022999"/>
    </source>
</evidence>
<feature type="non-terminal residue" evidence="5">
    <location>
        <position position="1"/>
    </location>
</feature>
<organism evidence="5">
    <name type="scientific">Pongo abelii</name>
    <name type="common">Sumatran orangutan</name>
    <name type="synonym">Pongo pygmaeus abelii</name>
    <dbReference type="NCBI Taxonomy" id="9601"/>
    <lineage>
        <taxon>Eukaryota</taxon>
        <taxon>Metazoa</taxon>
        <taxon>Chordata</taxon>
        <taxon>Craniata</taxon>
        <taxon>Vertebrata</taxon>
        <taxon>Euteleostomi</taxon>
        <taxon>Mammalia</taxon>
        <taxon>Eutheria</taxon>
        <taxon>Euarchontoglires</taxon>
        <taxon>Primates</taxon>
        <taxon>Haplorrhini</taxon>
        <taxon>Catarrhini</taxon>
        <taxon>Hominidae</taxon>
        <taxon>Pongo</taxon>
    </lineage>
</organism>
<comment type="caution">
    <text evidence="5">The sequence shown here is derived from an EMBL/GenBank/DDBJ whole genome shotgun (WGS) entry which is preliminary data.</text>
</comment>
<dbReference type="InterPro" id="IPR036860">
    <property type="entry name" value="SH2_dom_sf"/>
</dbReference>
<dbReference type="PANTHER" id="PTHR15127">
    <property type="entry name" value="HEAVYWEIGHT, ISOFORM A"/>
    <property type="match status" value="1"/>
</dbReference>
<evidence type="ECO:0000256" key="2">
    <source>
        <dbReference type="PROSITE-ProRule" id="PRU00191"/>
    </source>
</evidence>
<dbReference type="InterPro" id="IPR000980">
    <property type="entry name" value="SH2"/>
</dbReference>
<dbReference type="PROSITE" id="PS50001">
    <property type="entry name" value="SH2"/>
    <property type="match status" value="1"/>
</dbReference>
<sequence>SPSLPDGDRDISGPASPLPEPSLEDSSAQFEGPEKSCLSPGREEKGRLPSRLSAGNPKSAKPLSMEPSSPLGEWTDPALPLENQVWYHGAISRTDAENLLRLCKEASYLLSYSRSLNCKIKEAFPRKVFAKNVIYITSEMCIALKIIKFMEHTKQPIYHF</sequence>
<reference evidence="5" key="1">
    <citation type="submission" date="2017-12" db="EMBL/GenBank/DDBJ databases">
        <title>High-resolution comparative analysis of great ape genomes.</title>
        <authorList>
            <person name="Pollen A."/>
            <person name="Hastie A."/>
            <person name="Hormozdiari F."/>
            <person name="Dougherty M."/>
            <person name="Liu R."/>
            <person name="Chaisson M."/>
            <person name="Hoppe E."/>
            <person name="Hill C."/>
            <person name="Pang A."/>
            <person name="Hillier L."/>
            <person name="Baker C."/>
            <person name="Armstrong J."/>
            <person name="Shendure J."/>
            <person name="Paten B."/>
            <person name="Wilson R."/>
            <person name="Chao H."/>
            <person name="Schneider V."/>
            <person name="Ventura M."/>
            <person name="Kronenberg Z."/>
            <person name="Murali S."/>
            <person name="Gordon D."/>
            <person name="Cantsilieris S."/>
            <person name="Munson K."/>
            <person name="Nelson B."/>
            <person name="Raja A."/>
            <person name="Underwood J."/>
            <person name="Diekhans M."/>
            <person name="Fiddes I."/>
            <person name="Haussler D."/>
            <person name="Eichler E."/>
        </authorList>
    </citation>
    <scope>NUCLEOTIDE SEQUENCE [LARGE SCALE GENOMIC DNA]</scope>
    <source>
        <strain evidence="5">Susie</strain>
    </source>
</reference>
<dbReference type="AlphaFoldDB" id="A0A2J8S486"/>
<feature type="compositionally biased region" description="Basic and acidic residues" evidence="3">
    <location>
        <begin position="1"/>
        <end position="11"/>
    </location>
</feature>
<dbReference type="EMBL" id="NDHI03003612">
    <property type="protein sequence ID" value="PNJ15575.1"/>
    <property type="molecule type" value="Genomic_DNA"/>
</dbReference>
<evidence type="ECO:0000256" key="3">
    <source>
        <dbReference type="SAM" id="MobiDB-lite"/>
    </source>
</evidence>